<evidence type="ECO:0000313" key="2">
    <source>
        <dbReference type="Proteomes" id="UP000469346"/>
    </source>
</evidence>
<reference evidence="1 2" key="1">
    <citation type="submission" date="2020-02" db="EMBL/GenBank/DDBJ databases">
        <title>Comparative genomics of sulfur disproportionating microorganisms.</title>
        <authorList>
            <person name="Ward L.M."/>
            <person name="Bertran E."/>
            <person name="Johnston D.T."/>
        </authorList>
    </citation>
    <scope>NUCLEOTIDE SEQUENCE [LARGE SCALE GENOMIC DNA]</scope>
    <source>
        <strain evidence="1 2">DSM 100025</strain>
    </source>
</reference>
<dbReference type="AlphaFoldDB" id="A0A6N9TJ41"/>
<evidence type="ECO:0000313" key="1">
    <source>
        <dbReference type="EMBL" id="NDY41271.1"/>
    </source>
</evidence>
<protein>
    <submittedName>
        <fullName evidence="1">Uncharacterized protein</fullName>
    </submittedName>
</protein>
<proteinExistence type="predicted"/>
<gene>
    <name evidence="1" type="ORF">G3N55_00200</name>
</gene>
<dbReference type="RefSeq" id="WP_163297394.1">
    <property type="nucleotide sequence ID" value="NZ_JAAGRR010000001.1"/>
</dbReference>
<organism evidence="1 2">
    <name type="scientific">Dissulfurirhabdus thermomarina</name>
    <dbReference type="NCBI Taxonomy" id="1765737"/>
    <lineage>
        <taxon>Bacteria</taxon>
        <taxon>Deltaproteobacteria</taxon>
        <taxon>Dissulfurirhabdaceae</taxon>
        <taxon>Dissulfurirhabdus</taxon>
    </lineage>
</organism>
<sequence length="57" mass="6504">MLAIADGRVQTGPLATGRSIEEVPRLMRYHGTLYATKLRSGAWVFERNGRVCILWER</sequence>
<keyword evidence="2" id="KW-1185">Reference proteome</keyword>
<dbReference type="EMBL" id="JAAGRR010000001">
    <property type="protein sequence ID" value="NDY41271.1"/>
    <property type="molecule type" value="Genomic_DNA"/>
</dbReference>
<dbReference type="Proteomes" id="UP000469346">
    <property type="component" value="Unassembled WGS sequence"/>
</dbReference>
<name>A0A6N9TJ41_DISTH</name>
<accession>A0A6N9TJ41</accession>
<comment type="caution">
    <text evidence="1">The sequence shown here is derived from an EMBL/GenBank/DDBJ whole genome shotgun (WGS) entry which is preliminary data.</text>
</comment>